<feature type="region of interest" description="Disordered" evidence="1">
    <location>
        <begin position="1"/>
        <end position="32"/>
    </location>
</feature>
<accession>A0A428PVE5</accession>
<organism evidence="2 3">
    <name type="scientific">Fusarium duplospermum</name>
    <dbReference type="NCBI Taxonomy" id="1325734"/>
    <lineage>
        <taxon>Eukaryota</taxon>
        <taxon>Fungi</taxon>
        <taxon>Dikarya</taxon>
        <taxon>Ascomycota</taxon>
        <taxon>Pezizomycotina</taxon>
        <taxon>Sordariomycetes</taxon>
        <taxon>Hypocreomycetidae</taxon>
        <taxon>Hypocreales</taxon>
        <taxon>Nectriaceae</taxon>
        <taxon>Fusarium</taxon>
        <taxon>Fusarium solani species complex</taxon>
    </lineage>
</organism>
<name>A0A428PVE5_9HYPO</name>
<feature type="compositionally biased region" description="Basic and acidic residues" evidence="1">
    <location>
        <begin position="9"/>
        <end position="20"/>
    </location>
</feature>
<protein>
    <submittedName>
        <fullName evidence="2">Uncharacterized protein</fullName>
    </submittedName>
</protein>
<dbReference type="EMBL" id="NKCI01000086">
    <property type="protein sequence ID" value="RSL56979.1"/>
    <property type="molecule type" value="Genomic_DNA"/>
</dbReference>
<sequence length="302" mass="34795">MVRTKTRPRTLEERYPKDKYPNGPPQIRLGPARPVVSNNRIFNDHTGKPALMSWESSGVKNPLPPLASWVFYMVHPDVPRDFDGCVFQNGLEDGNTLGKGGSFRYEFFFLPGATTEECHAHYLGELKARGTIWRHIRKVKRAMDLENQKNPPQLEDDPAEESGSGLGSTTSVSSSDEEAATNNQQLPGLVWPKHEHDCPSRMYRGWFFVYPHANIDCRGADGAEREIDVVTFDPIEQEWEEDEVRRFDPMEHPVYVTRRKARHDQYYDEGLLGWMEMRKFSHWQGKADEATDDALKLGWKSW</sequence>
<keyword evidence="3" id="KW-1185">Reference proteome</keyword>
<feature type="compositionally biased region" description="Low complexity" evidence="1">
    <location>
        <begin position="161"/>
        <end position="174"/>
    </location>
</feature>
<evidence type="ECO:0000313" key="2">
    <source>
        <dbReference type="EMBL" id="RSL56979.1"/>
    </source>
</evidence>
<dbReference type="OrthoDB" id="5402033at2759"/>
<comment type="caution">
    <text evidence="2">The sequence shown here is derived from an EMBL/GenBank/DDBJ whole genome shotgun (WGS) entry which is preliminary data.</text>
</comment>
<dbReference type="STRING" id="1325734.A0A428PVE5"/>
<evidence type="ECO:0000256" key="1">
    <source>
        <dbReference type="SAM" id="MobiDB-lite"/>
    </source>
</evidence>
<dbReference type="Proteomes" id="UP000288168">
    <property type="component" value="Unassembled WGS sequence"/>
</dbReference>
<evidence type="ECO:0000313" key="3">
    <source>
        <dbReference type="Proteomes" id="UP000288168"/>
    </source>
</evidence>
<dbReference type="AlphaFoldDB" id="A0A428PVE5"/>
<proteinExistence type="predicted"/>
<feature type="region of interest" description="Disordered" evidence="1">
    <location>
        <begin position="144"/>
        <end position="191"/>
    </location>
</feature>
<reference evidence="2 3" key="1">
    <citation type="submission" date="2017-06" db="EMBL/GenBank/DDBJ databases">
        <title>Comparative genomic analysis of Ambrosia Fusariam Clade fungi.</title>
        <authorList>
            <person name="Stajich J.E."/>
            <person name="Carrillo J."/>
            <person name="Kijimoto T."/>
            <person name="Eskalen A."/>
            <person name="O'Donnell K."/>
            <person name="Kasson M."/>
        </authorList>
    </citation>
    <scope>NUCLEOTIDE SEQUENCE [LARGE SCALE GENOMIC DNA]</scope>
    <source>
        <strain evidence="2 3">NRRL62584</strain>
    </source>
</reference>
<gene>
    <name evidence="2" type="ORF">CEP54_008565</name>
</gene>